<keyword evidence="1" id="KW-0472">Membrane</keyword>
<comment type="caution">
    <text evidence="3">The sequence shown here is derived from an EMBL/GenBank/DDBJ whole genome shotgun (WGS) entry which is preliminary data.</text>
</comment>
<feature type="transmembrane region" description="Helical" evidence="1">
    <location>
        <begin position="49"/>
        <end position="68"/>
    </location>
</feature>
<dbReference type="AlphaFoldDB" id="A0A5N0A087"/>
<organism evidence="3 4">
    <name type="scientific">Bifidobacterium tissieri</name>
    <dbReference type="NCBI Taxonomy" id="1630162"/>
    <lineage>
        <taxon>Bacteria</taxon>
        <taxon>Bacillati</taxon>
        <taxon>Actinomycetota</taxon>
        <taxon>Actinomycetes</taxon>
        <taxon>Bifidobacteriales</taxon>
        <taxon>Bifidobacteriaceae</taxon>
        <taxon>Bifidobacterium</taxon>
    </lineage>
</organism>
<gene>
    <name evidence="3" type="ORF">EMO89_03130</name>
</gene>
<dbReference type="Proteomes" id="UP000412028">
    <property type="component" value="Unassembled WGS sequence"/>
</dbReference>
<dbReference type="SUPFAM" id="SSF55874">
    <property type="entry name" value="ATPase domain of HSP90 chaperone/DNA topoisomerase II/histidine kinase"/>
    <property type="match status" value="1"/>
</dbReference>
<proteinExistence type="predicted"/>
<dbReference type="Gene3D" id="3.30.565.10">
    <property type="entry name" value="Histidine kinase-like ATPase, C-terminal domain"/>
    <property type="match status" value="1"/>
</dbReference>
<dbReference type="EMBL" id="RZUI01000003">
    <property type="protein sequence ID" value="KAA8831058.1"/>
    <property type="molecule type" value="Genomic_DNA"/>
</dbReference>
<feature type="domain" description="Signal transduction histidine kinase subgroup 3 dimerisation and phosphoacceptor" evidence="2">
    <location>
        <begin position="183"/>
        <end position="236"/>
    </location>
</feature>
<protein>
    <recommendedName>
        <fullName evidence="2">Signal transduction histidine kinase subgroup 3 dimerisation and phosphoacceptor domain-containing protein</fullName>
    </recommendedName>
</protein>
<feature type="transmembrane region" description="Helical" evidence="1">
    <location>
        <begin position="141"/>
        <end position="159"/>
    </location>
</feature>
<keyword evidence="1" id="KW-0812">Transmembrane</keyword>
<dbReference type="GO" id="GO:0046983">
    <property type="term" value="F:protein dimerization activity"/>
    <property type="evidence" value="ECO:0007669"/>
    <property type="project" value="InterPro"/>
</dbReference>
<evidence type="ECO:0000313" key="4">
    <source>
        <dbReference type="Proteomes" id="UP000412028"/>
    </source>
</evidence>
<evidence type="ECO:0000256" key="1">
    <source>
        <dbReference type="SAM" id="Phobius"/>
    </source>
</evidence>
<sequence>MVGSGRSMSRNARDMTGTILRPWTMLLTVAGFVLVWFDDLYRCAYTGDMRYVAYAVIHVAAVLAYAVFPLRAGLIVPIIWLIGVVSPLYCPESWLALVAVVAGECSFIRPAIGIASVVVIAVAQMLDWWMHDGGMFHDVGGFLAVVLAIAAAAMIGVALRERERRIRLSSAMEYRRMTDAAVRQMHDYVANDLSAILAVVDVARHGEGRPALDDIASMGEDALTRVREIIALLRNDVGSSAPARMYASESLVPFRRILPDGRVYDTTAVRLDDVRDLVDAQQTLLQSLGFEGIVFVADESDAEIDGDLTLVRDLLREIFGNILKYADRESGYTMSVMVEGRGIRVRVSDTPICVRRGDTAVVKNKNRSGRDPDAGNAVGGGLGDYERCVNAAGGYWRCSSSAEEWSLDALVPLSRLSD</sequence>
<dbReference type="InterPro" id="IPR011712">
    <property type="entry name" value="Sig_transdc_His_kin_sub3_dim/P"/>
</dbReference>
<feature type="transmembrane region" description="Helical" evidence="1">
    <location>
        <begin position="74"/>
        <end position="100"/>
    </location>
</feature>
<dbReference type="GO" id="GO:0016020">
    <property type="term" value="C:membrane"/>
    <property type="evidence" value="ECO:0007669"/>
    <property type="project" value="InterPro"/>
</dbReference>
<dbReference type="Pfam" id="PF07730">
    <property type="entry name" value="HisKA_3"/>
    <property type="match status" value="1"/>
</dbReference>
<feature type="transmembrane region" description="Helical" evidence="1">
    <location>
        <begin position="107"/>
        <end position="129"/>
    </location>
</feature>
<dbReference type="GO" id="GO:0000155">
    <property type="term" value="F:phosphorelay sensor kinase activity"/>
    <property type="evidence" value="ECO:0007669"/>
    <property type="project" value="InterPro"/>
</dbReference>
<keyword evidence="1" id="KW-1133">Transmembrane helix</keyword>
<dbReference type="OrthoDB" id="3228373at2"/>
<accession>A0A5N0A087</accession>
<reference evidence="3 4" key="1">
    <citation type="journal article" date="2019" name="Syst. Appl. Microbiol.">
        <title>Characterization of Bifidobacterium species in feaces of the Egyptian fruit bat: Description of B. vespertilionis sp. nov. and B. rousetti sp. nov.</title>
        <authorList>
            <person name="Modesto M."/>
            <person name="Satti M."/>
            <person name="Watanabe K."/>
            <person name="Puglisi E."/>
            <person name="Morelli L."/>
            <person name="Huang C.-H."/>
            <person name="Liou J.-S."/>
            <person name="Miyashita M."/>
            <person name="Tamura T."/>
            <person name="Saito S."/>
            <person name="Mori K."/>
            <person name="Huang L."/>
            <person name="Sciavilla P."/>
            <person name="Sandri C."/>
            <person name="Spiezio C."/>
            <person name="Vitali F."/>
            <person name="Cavalieri D."/>
            <person name="Perpetuini G."/>
            <person name="Tofalo R."/>
            <person name="Bonetti A."/>
            <person name="Arita M."/>
            <person name="Mattarelli P."/>
        </authorList>
    </citation>
    <scope>NUCLEOTIDE SEQUENCE [LARGE SCALE GENOMIC DNA]</scope>
    <source>
        <strain evidence="3 4">RST7</strain>
    </source>
</reference>
<dbReference type="InterPro" id="IPR036890">
    <property type="entry name" value="HATPase_C_sf"/>
</dbReference>
<evidence type="ECO:0000259" key="2">
    <source>
        <dbReference type="Pfam" id="PF07730"/>
    </source>
</evidence>
<feature type="transmembrane region" description="Helical" evidence="1">
    <location>
        <begin position="20"/>
        <end position="37"/>
    </location>
</feature>
<evidence type="ECO:0000313" key="3">
    <source>
        <dbReference type="EMBL" id="KAA8831058.1"/>
    </source>
</evidence>
<name>A0A5N0A087_9BIFI</name>